<evidence type="ECO:0000256" key="5">
    <source>
        <dbReference type="ARBA" id="ARBA00022691"/>
    </source>
</evidence>
<dbReference type="GO" id="GO:0070677">
    <property type="term" value="F:rRNA (cytosine-2'-O-)-methyltransferase activity"/>
    <property type="evidence" value="ECO:0007669"/>
    <property type="project" value="UniProtKB-UniRule"/>
</dbReference>
<dbReference type="NCBIfam" id="TIGR00096">
    <property type="entry name" value="16S rRNA (cytidine(1402)-2'-O)-methyltransferase"/>
    <property type="match status" value="1"/>
</dbReference>
<dbReference type="FunFam" id="3.40.1010.10:FF:000002">
    <property type="entry name" value="Ribosomal RNA small subunit methyltransferase I"/>
    <property type="match status" value="1"/>
</dbReference>
<organism evidence="8 9">
    <name type="scientific">Congzhengia minquanensis</name>
    <dbReference type="NCBI Taxonomy" id="2763657"/>
    <lineage>
        <taxon>Bacteria</taxon>
        <taxon>Bacillati</taxon>
        <taxon>Bacillota</taxon>
        <taxon>Clostridia</taxon>
        <taxon>Eubacteriales</taxon>
        <taxon>Oscillospiraceae</taxon>
        <taxon>Congzhengia</taxon>
    </lineage>
</organism>
<keyword evidence="9" id="KW-1185">Reference proteome</keyword>
<name>A0A926DNE1_9FIRM</name>
<dbReference type="CDD" id="cd11648">
    <property type="entry name" value="RsmI"/>
    <property type="match status" value="1"/>
</dbReference>
<dbReference type="InterPro" id="IPR014776">
    <property type="entry name" value="4pyrrole_Mease_sub2"/>
</dbReference>
<dbReference type="Gene3D" id="3.40.1010.10">
    <property type="entry name" value="Cobalt-precorrin-4 Transmethylase, Domain 1"/>
    <property type="match status" value="1"/>
</dbReference>
<dbReference type="InterPro" id="IPR000878">
    <property type="entry name" value="4pyrrol_Mease"/>
</dbReference>
<keyword evidence="4 6" id="KW-0808">Transferase</keyword>
<gene>
    <name evidence="6 8" type="primary">rsmI</name>
    <name evidence="8" type="ORF">H8698_05385</name>
</gene>
<dbReference type="FunFam" id="3.30.950.10:FF:000002">
    <property type="entry name" value="Ribosomal RNA small subunit methyltransferase I"/>
    <property type="match status" value="1"/>
</dbReference>
<dbReference type="PANTHER" id="PTHR46111">
    <property type="entry name" value="RIBOSOMAL RNA SMALL SUBUNIT METHYLTRANSFERASE I"/>
    <property type="match status" value="1"/>
</dbReference>
<dbReference type="RefSeq" id="WP_249311584.1">
    <property type="nucleotide sequence ID" value="NZ_JACRSU010000002.1"/>
</dbReference>
<evidence type="ECO:0000313" key="8">
    <source>
        <dbReference type="EMBL" id="MBC8540404.1"/>
    </source>
</evidence>
<keyword evidence="1 6" id="KW-0963">Cytoplasm</keyword>
<comment type="catalytic activity">
    <reaction evidence="6">
        <text>cytidine(1402) in 16S rRNA + S-adenosyl-L-methionine = 2'-O-methylcytidine(1402) in 16S rRNA + S-adenosyl-L-homocysteine + H(+)</text>
        <dbReference type="Rhea" id="RHEA:42924"/>
        <dbReference type="Rhea" id="RHEA-COMP:10285"/>
        <dbReference type="Rhea" id="RHEA-COMP:10286"/>
        <dbReference type="ChEBI" id="CHEBI:15378"/>
        <dbReference type="ChEBI" id="CHEBI:57856"/>
        <dbReference type="ChEBI" id="CHEBI:59789"/>
        <dbReference type="ChEBI" id="CHEBI:74495"/>
        <dbReference type="ChEBI" id="CHEBI:82748"/>
        <dbReference type="EC" id="2.1.1.198"/>
    </reaction>
</comment>
<feature type="domain" description="Tetrapyrrole methylase" evidence="7">
    <location>
        <begin position="8"/>
        <end position="204"/>
    </location>
</feature>
<protein>
    <recommendedName>
        <fullName evidence="6">Ribosomal RNA small subunit methyltransferase I</fullName>
        <ecNumber evidence="6">2.1.1.198</ecNumber>
    </recommendedName>
    <alternativeName>
        <fullName evidence="6">16S rRNA 2'-O-ribose C1402 methyltransferase</fullName>
    </alternativeName>
    <alternativeName>
        <fullName evidence="6">rRNA (cytidine-2'-O-)-methyltransferase RsmI</fullName>
    </alternativeName>
</protein>
<comment type="caution">
    <text evidence="8">The sequence shown here is derived from an EMBL/GenBank/DDBJ whole genome shotgun (WGS) entry which is preliminary data.</text>
</comment>
<keyword evidence="5 6" id="KW-0949">S-adenosyl-L-methionine</keyword>
<dbReference type="EC" id="2.1.1.198" evidence="6"/>
<dbReference type="Gene3D" id="3.30.950.10">
    <property type="entry name" value="Methyltransferase, Cobalt-precorrin-4 Transmethylase, Domain 2"/>
    <property type="match status" value="1"/>
</dbReference>
<evidence type="ECO:0000256" key="2">
    <source>
        <dbReference type="ARBA" id="ARBA00022552"/>
    </source>
</evidence>
<dbReference type="GO" id="GO:0005737">
    <property type="term" value="C:cytoplasm"/>
    <property type="evidence" value="ECO:0007669"/>
    <property type="project" value="UniProtKB-SubCell"/>
</dbReference>
<evidence type="ECO:0000256" key="4">
    <source>
        <dbReference type="ARBA" id="ARBA00022679"/>
    </source>
</evidence>
<accession>A0A926DNE1</accession>
<dbReference type="HAMAP" id="MF_01877">
    <property type="entry name" value="16SrRNA_methyltr_I"/>
    <property type="match status" value="1"/>
</dbReference>
<reference evidence="8" key="1">
    <citation type="submission" date="2020-08" db="EMBL/GenBank/DDBJ databases">
        <title>Genome public.</title>
        <authorList>
            <person name="Liu C."/>
            <person name="Sun Q."/>
        </authorList>
    </citation>
    <scope>NUCLEOTIDE SEQUENCE</scope>
    <source>
        <strain evidence="8">H8</strain>
    </source>
</reference>
<keyword evidence="3 6" id="KW-0489">Methyltransferase</keyword>
<dbReference type="Proteomes" id="UP000611762">
    <property type="component" value="Unassembled WGS sequence"/>
</dbReference>
<dbReference type="PIRSF" id="PIRSF005917">
    <property type="entry name" value="MTase_YraL"/>
    <property type="match status" value="1"/>
</dbReference>
<dbReference type="SUPFAM" id="SSF53790">
    <property type="entry name" value="Tetrapyrrole methylase"/>
    <property type="match status" value="1"/>
</dbReference>
<evidence type="ECO:0000256" key="6">
    <source>
        <dbReference type="HAMAP-Rule" id="MF_01877"/>
    </source>
</evidence>
<dbReference type="EMBL" id="JACRSU010000002">
    <property type="protein sequence ID" value="MBC8540404.1"/>
    <property type="molecule type" value="Genomic_DNA"/>
</dbReference>
<dbReference type="AlphaFoldDB" id="A0A926DNE1"/>
<dbReference type="Pfam" id="PF00590">
    <property type="entry name" value="TP_methylase"/>
    <property type="match status" value="1"/>
</dbReference>
<dbReference type="InterPro" id="IPR008189">
    <property type="entry name" value="rRNA_ssu_MeTfrase_I"/>
</dbReference>
<comment type="similarity">
    <text evidence="6">Belongs to the methyltransferase superfamily. RsmI family.</text>
</comment>
<evidence type="ECO:0000256" key="3">
    <source>
        <dbReference type="ARBA" id="ARBA00022603"/>
    </source>
</evidence>
<evidence type="ECO:0000259" key="7">
    <source>
        <dbReference type="Pfam" id="PF00590"/>
    </source>
</evidence>
<evidence type="ECO:0000313" key="9">
    <source>
        <dbReference type="Proteomes" id="UP000611762"/>
    </source>
</evidence>
<dbReference type="InterPro" id="IPR035996">
    <property type="entry name" value="4pyrrol_Methylase_sf"/>
</dbReference>
<dbReference type="InterPro" id="IPR014777">
    <property type="entry name" value="4pyrrole_Mease_sub1"/>
</dbReference>
<evidence type="ECO:0000256" key="1">
    <source>
        <dbReference type="ARBA" id="ARBA00022490"/>
    </source>
</evidence>
<comment type="function">
    <text evidence="6">Catalyzes the 2'-O-methylation of the ribose of cytidine 1402 (C1402) in 16S rRNA.</text>
</comment>
<sequence length="279" mass="31563">MSEQAGVLYLVATPVGNLEDITYRALRILKEVDFIAAEDTRHSLKLLNHFEISKPMISYYEHNIRERGEQIIKRLKDGQNAALVTDAGTPAISDPGEDIVRLCVDEHIRVVPIPGAVAAINALICSSLPTSRFSFEGFLSVNKKSRIDHLSSVKFSKYTLIFYEAPHKLLNTLRDMLEYFGDRKITVARELTKKYEEFLYTTISGAISHFEDVPPKGEFVLVVEGAKDAKETTVFDNMSVLEHINYYMRAGLDKKEAMKKVAQDRGVSKREIYAETIKN</sequence>
<comment type="subcellular location">
    <subcellularLocation>
        <location evidence="6">Cytoplasm</location>
    </subcellularLocation>
</comment>
<dbReference type="PANTHER" id="PTHR46111:SF1">
    <property type="entry name" value="RIBOSOMAL RNA SMALL SUBUNIT METHYLTRANSFERASE I"/>
    <property type="match status" value="1"/>
</dbReference>
<keyword evidence="2 6" id="KW-0698">rRNA processing</keyword>
<proteinExistence type="inferred from homology"/>